<reference evidence="3" key="2">
    <citation type="submission" date="2025-09" db="UniProtKB">
        <authorList>
            <consortium name="Ensembl"/>
        </authorList>
    </citation>
    <scope>IDENTIFICATION</scope>
</reference>
<dbReference type="PROSITE" id="PS51831">
    <property type="entry name" value="HD"/>
    <property type="match status" value="1"/>
</dbReference>
<dbReference type="Proteomes" id="UP000261420">
    <property type="component" value="Unplaced"/>
</dbReference>
<organism evidence="3 4">
    <name type="scientific">Seriola dumerili</name>
    <name type="common">Greater amberjack</name>
    <name type="synonym">Caranx dumerili</name>
    <dbReference type="NCBI Taxonomy" id="41447"/>
    <lineage>
        <taxon>Eukaryota</taxon>
        <taxon>Metazoa</taxon>
        <taxon>Chordata</taxon>
        <taxon>Craniata</taxon>
        <taxon>Vertebrata</taxon>
        <taxon>Euteleostomi</taxon>
        <taxon>Actinopterygii</taxon>
        <taxon>Neopterygii</taxon>
        <taxon>Teleostei</taxon>
        <taxon>Neoteleostei</taxon>
        <taxon>Acanthomorphata</taxon>
        <taxon>Carangaria</taxon>
        <taxon>Carangiformes</taxon>
        <taxon>Carangidae</taxon>
        <taxon>Seriola</taxon>
    </lineage>
</organism>
<feature type="domain" description="HD" evidence="2">
    <location>
        <begin position="92"/>
        <end position="241"/>
    </location>
</feature>
<dbReference type="PANTHER" id="PTHR11373:SF4">
    <property type="entry name" value="DEOXYNUCLEOSIDE TRIPHOSPHATE TRIPHOSPHOHYDROLASE SAMHD1"/>
    <property type="match status" value="1"/>
</dbReference>
<dbReference type="FunFam" id="1.10.3210.10:FF:000015">
    <property type="entry name" value="Deoxynucleoside triphosphate triphosphohydrolase SAMHD1"/>
    <property type="match status" value="1"/>
</dbReference>
<evidence type="ECO:0000256" key="1">
    <source>
        <dbReference type="ARBA" id="ARBA00005776"/>
    </source>
</evidence>
<dbReference type="Ensembl" id="ENSSDUT00000024286.1">
    <property type="protein sequence ID" value="ENSSDUP00000023842.1"/>
    <property type="gene ID" value="ENSSDUG00000017314.1"/>
</dbReference>
<dbReference type="STRING" id="41447.ENSSDUP00000023842"/>
<comment type="similarity">
    <text evidence="1">Belongs to the SAMHD1 family.</text>
</comment>
<dbReference type="Gene3D" id="1.10.3210.10">
    <property type="entry name" value="Hypothetical protein af1432"/>
    <property type="match status" value="1"/>
</dbReference>
<name>A0A3B4UZW8_SERDU</name>
<dbReference type="GeneTree" id="ENSGT00390000013867"/>
<evidence type="ECO:0000313" key="3">
    <source>
        <dbReference type="Ensembl" id="ENSSDUP00000023842.1"/>
    </source>
</evidence>
<dbReference type="InterPro" id="IPR050135">
    <property type="entry name" value="dGTPase-like"/>
</dbReference>
<reference evidence="3" key="1">
    <citation type="submission" date="2025-08" db="UniProtKB">
        <authorList>
            <consortium name="Ensembl"/>
        </authorList>
    </citation>
    <scope>IDENTIFICATION</scope>
</reference>
<sequence length="525" mass="60118">SSPVQTAHRSLRTSSLNSPEKLSCFTSTLLDNIKENLCSIVFCQVFNDPIHGHVELHPLLVKIINTPQFNRLRNIKQLGGAYFVFPGASHNRFEHSIGVAYLAGELAQALKTKQPKLNITDRDILCVQIAGLCHDLGHGPFSHLFDGMFLPKAGKKCEHEEISLKMLDHLVDKNDLKPVMKKYGLEPEQDMLFIKEMIGGPLDSNKQKKWKYEGRDEDKSFLYEIVANKTNGIDVDKFDYFARDCHHLGIQNHFDHHRFFKFARVCVVKEGRKHICSQDKEVHNLYAMFYARCSFHRKAYQHKVNMLIQTMISEAFVKADEHIKIKGSGEKSFTLSTAIDDMEAYTKLTDRVFEDILHSSSPELEDARKILNRIITRDLYTCVGEKHTAEETKVCTNVFVCLCCIMFLLDMVTYDFGTTSLDYGKKHEDPISFVYFYSKNEPNTGFKSCCYSFQVSRLLPKNFSEKFVRIYCKTNDKNILDAAKGYVCQWKKKIEKLEVIFIAGLLNIDAGIGSSPPATLLEDKR</sequence>
<dbReference type="PANTHER" id="PTHR11373">
    <property type="entry name" value="DEOXYNUCLEOSIDE TRIPHOSPHATE TRIPHOSPHOHYDROLASE"/>
    <property type="match status" value="1"/>
</dbReference>
<evidence type="ECO:0000259" key="2">
    <source>
        <dbReference type="PROSITE" id="PS51831"/>
    </source>
</evidence>
<dbReference type="OMA" id="IMQAFRT"/>
<evidence type="ECO:0000313" key="4">
    <source>
        <dbReference type="Proteomes" id="UP000261420"/>
    </source>
</evidence>
<accession>A0A3B4UZW8</accession>
<dbReference type="GO" id="GO:0008832">
    <property type="term" value="F:dGTPase activity"/>
    <property type="evidence" value="ECO:0007669"/>
    <property type="project" value="TreeGrafter"/>
</dbReference>
<dbReference type="CDD" id="cd00077">
    <property type="entry name" value="HDc"/>
    <property type="match status" value="1"/>
</dbReference>
<dbReference type="Pfam" id="PF01966">
    <property type="entry name" value="HD"/>
    <property type="match status" value="1"/>
</dbReference>
<dbReference type="SUPFAM" id="SSF109604">
    <property type="entry name" value="HD-domain/PDEase-like"/>
    <property type="match status" value="1"/>
</dbReference>
<dbReference type="GO" id="GO:0005634">
    <property type="term" value="C:nucleus"/>
    <property type="evidence" value="ECO:0007669"/>
    <property type="project" value="TreeGrafter"/>
</dbReference>
<dbReference type="Gene3D" id="3.30.70.2760">
    <property type="match status" value="1"/>
</dbReference>
<dbReference type="InterPro" id="IPR006674">
    <property type="entry name" value="HD_domain"/>
</dbReference>
<dbReference type="SMART" id="SM00471">
    <property type="entry name" value="HDc"/>
    <property type="match status" value="1"/>
</dbReference>
<keyword evidence="4" id="KW-1185">Reference proteome</keyword>
<proteinExistence type="inferred from homology"/>
<dbReference type="GO" id="GO:0045088">
    <property type="term" value="P:regulation of innate immune response"/>
    <property type="evidence" value="ECO:0007669"/>
    <property type="project" value="TreeGrafter"/>
</dbReference>
<dbReference type="InterPro" id="IPR003607">
    <property type="entry name" value="HD/PDEase_dom"/>
</dbReference>
<dbReference type="GO" id="GO:0051607">
    <property type="term" value="P:defense response to virus"/>
    <property type="evidence" value="ECO:0007669"/>
    <property type="project" value="TreeGrafter"/>
</dbReference>
<protein>
    <recommendedName>
        <fullName evidence="2">HD domain-containing protein</fullName>
    </recommendedName>
</protein>
<dbReference type="GO" id="GO:0006203">
    <property type="term" value="P:dGTP catabolic process"/>
    <property type="evidence" value="ECO:0007669"/>
    <property type="project" value="TreeGrafter"/>
</dbReference>
<dbReference type="AlphaFoldDB" id="A0A3B4UZW8"/>